<dbReference type="InterPro" id="IPR043129">
    <property type="entry name" value="ATPase_NBD"/>
</dbReference>
<gene>
    <name evidence="1" type="ORF">M8A51_10360</name>
</gene>
<proteinExistence type="predicted"/>
<evidence type="ECO:0000313" key="2">
    <source>
        <dbReference type="Proteomes" id="UP001165541"/>
    </source>
</evidence>
<dbReference type="Proteomes" id="UP001165541">
    <property type="component" value="Unassembled WGS sequence"/>
</dbReference>
<dbReference type="SUPFAM" id="SSF46785">
    <property type="entry name" value="Winged helix' DNA-binding domain"/>
    <property type="match status" value="1"/>
</dbReference>
<dbReference type="Gene3D" id="3.30.420.40">
    <property type="match status" value="2"/>
</dbReference>
<dbReference type="PANTHER" id="PTHR18964:SF169">
    <property type="entry name" value="N-ACETYLMANNOSAMINE KINASE"/>
    <property type="match status" value="1"/>
</dbReference>
<organism evidence="1 2">
    <name type="scientific">Caldimonas mangrovi</name>
    <dbReference type="NCBI Taxonomy" id="2944811"/>
    <lineage>
        <taxon>Bacteria</taxon>
        <taxon>Pseudomonadati</taxon>
        <taxon>Pseudomonadota</taxon>
        <taxon>Betaproteobacteria</taxon>
        <taxon>Burkholderiales</taxon>
        <taxon>Sphaerotilaceae</taxon>
        <taxon>Caldimonas</taxon>
    </lineage>
</organism>
<dbReference type="EMBL" id="JAMKFE010000005">
    <property type="protein sequence ID" value="MCM5679935.1"/>
    <property type="molecule type" value="Genomic_DNA"/>
</dbReference>
<dbReference type="InterPro" id="IPR036390">
    <property type="entry name" value="WH_DNA-bd_sf"/>
</dbReference>
<dbReference type="InterPro" id="IPR000600">
    <property type="entry name" value="ROK"/>
</dbReference>
<protein>
    <submittedName>
        <fullName evidence="1">ROK family protein</fullName>
    </submittedName>
</protein>
<dbReference type="Gene3D" id="1.10.10.10">
    <property type="entry name" value="Winged helix-like DNA-binding domain superfamily/Winged helix DNA-binding domain"/>
    <property type="match status" value="1"/>
</dbReference>
<accession>A0ABT0YMJ6</accession>
<dbReference type="CDD" id="cd23763">
    <property type="entry name" value="ASKHA_ATPase_ROK"/>
    <property type="match status" value="1"/>
</dbReference>
<dbReference type="PANTHER" id="PTHR18964">
    <property type="entry name" value="ROK (REPRESSOR, ORF, KINASE) FAMILY"/>
    <property type="match status" value="1"/>
</dbReference>
<sequence>MTTTRLGRGTNSVNLRQYNERTLLQRLRREGEGSKADLARWAQLTNTAVGSIVQTLEEAGLIESFGRRQDGGRGQPASLYRLNPKGAFGIGVRLDRTSIETVLVDLSGKILARQAHDLLLPHPQKALEIVRRDVASVLAVLNDAERQRLTGIGLAQPYNLGSWLRELDLQADFRVWDEVDFGSLLAQAVQQPVFKENDGNAAGIAELFFGVGRDTSDFLYLFLGPAIGGGIVLNGEGLRGTTGNAADVAMIPVPPSKLASAPRTAKPWDILLSRASLNALSRHLRHNGVRVNGRTDLETCFERGDPAVREWLDDCVDALVPAVRAAIAVLDVPVCVIDADIDGGLVVELMQRLDEGLRAIAPESRGAPRLLRGSFGADAGALGAASLPMFFNFSPRADVLRGHFPRASEAAHV</sequence>
<dbReference type="SUPFAM" id="SSF53067">
    <property type="entry name" value="Actin-like ATPase domain"/>
    <property type="match status" value="1"/>
</dbReference>
<dbReference type="RefSeq" id="WP_251778138.1">
    <property type="nucleotide sequence ID" value="NZ_JAMKFE010000005.1"/>
</dbReference>
<dbReference type="InterPro" id="IPR036388">
    <property type="entry name" value="WH-like_DNA-bd_sf"/>
</dbReference>
<name>A0ABT0YMJ6_9BURK</name>
<comment type="caution">
    <text evidence="1">The sequence shown here is derived from an EMBL/GenBank/DDBJ whole genome shotgun (WGS) entry which is preliminary data.</text>
</comment>
<dbReference type="Pfam" id="PF00480">
    <property type="entry name" value="ROK"/>
    <property type="match status" value="1"/>
</dbReference>
<keyword evidence="2" id="KW-1185">Reference proteome</keyword>
<evidence type="ECO:0000313" key="1">
    <source>
        <dbReference type="EMBL" id="MCM5679935.1"/>
    </source>
</evidence>
<reference evidence="1" key="1">
    <citation type="submission" date="2022-05" db="EMBL/GenBank/DDBJ databases">
        <title>Schlegelella sp. nov., isolated from mangrove soil.</title>
        <authorList>
            <person name="Liu Y."/>
            <person name="Ge X."/>
            <person name="Liu W."/>
        </authorList>
    </citation>
    <scope>NUCLEOTIDE SEQUENCE</scope>
    <source>
        <strain evidence="1">S2-27</strain>
    </source>
</reference>